<evidence type="ECO:0000313" key="5">
    <source>
        <dbReference type="Proteomes" id="UP001212803"/>
    </source>
</evidence>
<feature type="signal peptide" evidence="2">
    <location>
        <begin position="1"/>
        <end position="20"/>
    </location>
</feature>
<protein>
    <submittedName>
        <fullName evidence="4">Gmad2 immunoglobulin-like domain-containing protein</fullName>
    </submittedName>
</protein>
<accession>A0ABY7MAK6</accession>
<sequence length="187" mass="18780">MGWLRTAAAAGLLAAGAAFAACSDRDDGPAPPAAGGEPPTTTAPAPTEPPPTTAQPTTQPTPGRPAPAGPTTVQMTGVCPPNPDPAPASVAVVTQPAPNASVTSPLTVTGMVEAFEATFQAELLDAQQNQLAHVVGMAQQGQVLSPFSVQLTFSVTAPTPGCLRIYQQSAKDGSDTKILLVPLVLLP</sequence>
<organism evidence="4 5">
    <name type="scientific">Tepidiforma flava</name>
    <dbReference type="NCBI Taxonomy" id="3004094"/>
    <lineage>
        <taxon>Bacteria</taxon>
        <taxon>Bacillati</taxon>
        <taxon>Chloroflexota</taxon>
        <taxon>Tepidiformia</taxon>
        <taxon>Tepidiformales</taxon>
        <taxon>Tepidiformaceae</taxon>
        <taxon>Tepidiforma</taxon>
    </lineage>
</organism>
<feature type="region of interest" description="Disordered" evidence="1">
    <location>
        <begin position="22"/>
        <end position="82"/>
    </location>
</feature>
<reference evidence="4 5" key="1">
    <citation type="journal article" date="2023" name="ISME J.">
        <title>Thermophilic Dehalococcoidia with unusual traits shed light on an unexpected past.</title>
        <authorList>
            <person name="Palmer M."/>
            <person name="Covington J.K."/>
            <person name="Zhou E.M."/>
            <person name="Thomas S.C."/>
            <person name="Habib N."/>
            <person name="Seymour C.O."/>
            <person name="Lai D."/>
            <person name="Johnston J."/>
            <person name="Hashimi A."/>
            <person name="Jiao J.Y."/>
            <person name="Muok A.R."/>
            <person name="Liu L."/>
            <person name="Xian W.D."/>
            <person name="Zhi X.Y."/>
            <person name="Li M.M."/>
            <person name="Silva L.P."/>
            <person name="Bowen B.P."/>
            <person name="Louie K."/>
            <person name="Briegel A."/>
            <person name="Pett-Ridge J."/>
            <person name="Weber P.K."/>
            <person name="Tocheva E.I."/>
            <person name="Woyke T."/>
            <person name="Northen T.R."/>
            <person name="Mayali X."/>
            <person name="Li W.J."/>
            <person name="Hedlund B.P."/>
        </authorList>
    </citation>
    <scope>NUCLEOTIDE SEQUENCE [LARGE SCALE GENOMIC DNA]</scope>
    <source>
        <strain evidence="4 5">YIM 72310</strain>
    </source>
</reference>
<keyword evidence="2" id="KW-0732">Signal</keyword>
<dbReference type="InterPro" id="IPR018911">
    <property type="entry name" value="Gmad2_Ig-like_dom"/>
</dbReference>
<dbReference type="RefSeq" id="WP_270057233.1">
    <property type="nucleotide sequence ID" value="NZ_CP115149.1"/>
</dbReference>
<dbReference type="Proteomes" id="UP001212803">
    <property type="component" value="Chromosome"/>
</dbReference>
<evidence type="ECO:0000259" key="3">
    <source>
        <dbReference type="Pfam" id="PF10648"/>
    </source>
</evidence>
<dbReference type="EMBL" id="CP115149">
    <property type="protein sequence ID" value="WBL36716.1"/>
    <property type="molecule type" value="Genomic_DNA"/>
</dbReference>
<feature type="chain" id="PRO_5047430533" evidence="2">
    <location>
        <begin position="21"/>
        <end position="187"/>
    </location>
</feature>
<feature type="domain" description="Bacterial spore germination immunoglobulin-like" evidence="3">
    <location>
        <begin position="92"/>
        <end position="174"/>
    </location>
</feature>
<evidence type="ECO:0000256" key="1">
    <source>
        <dbReference type="SAM" id="MobiDB-lite"/>
    </source>
</evidence>
<dbReference type="PROSITE" id="PS51257">
    <property type="entry name" value="PROKAR_LIPOPROTEIN"/>
    <property type="match status" value="1"/>
</dbReference>
<gene>
    <name evidence="4" type="ORF">O0235_03935</name>
</gene>
<evidence type="ECO:0000256" key="2">
    <source>
        <dbReference type="SAM" id="SignalP"/>
    </source>
</evidence>
<keyword evidence="5" id="KW-1185">Reference proteome</keyword>
<dbReference type="Pfam" id="PF10648">
    <property type="entry name" value="Gmad2"/>
    <property type="match status" value="1"/>
</dbReference>
<feature type="compositionally biased region" description="Low complexity" evidence="1">
    <location>
        <begin position="33"/>
        <end position="45"/>
    </location>
</feature>
<proteinExistence type="predicted"/>
<evidence type="ECO:0000313" key="4">
    <source>
        <dbReference type="EMBL" id="WBL36716.1"/>
    </source>
</evidence>
<name>A0ABY7MAK6_9CHLR</name>